<dbReference type="PANTHER" id="PTHR10887:SF341">
    <property type="entry name" value="NFX1-TYPE ZINC FINGER-CONTAINING PROTEIN 1"/>
    <property type="match status" value="1"/>
</dbReference>
<dbReference type="SUPFAM" id="SSF52540">
    <property type="entry name" value="P-loop containing nucleoside triphosphate hydrolases"/>
    <property type="match status" value="1"/>
</dbReference>
<protein>
    <recommendedName>
        <fullName evidence="1">DNA2/NAM7 helicase helicase domain-containing protein</fullName>
    </recommendedName>
</protein>
<dbReference type="Proteomes" id="UP000507470">
    <property type="component" value="Unassembled WGS sequence"/>
</dbReference>
<dbReference type="PANTHER" id="PTHR10887">
    <property type="entry name" value="DNA2/NAM7 HELICASE FAMILY"/>
    <property type="match status" value="1"/>
</dbReference>
<dbReference type="GO" id="GO:0031380">
    <property type="term" value="C:nuclear RNA-directed RNA polymerase complex"/>
    <property type="evidence" value="ECO:0007669"/>
    <property type="project" value="TreeGrafter"/>
</dbReference>
<evidence type="ECO:0000313" key="2">
    <source>
        <dbReference type="EMBL" id="CAC5423361.1"/>
    </source>
</evidence>
<dbReference type="OrthoDB" id="2423195at2759"/>
<dbReference type="InterPro" id="IPR041677">
    <property type="entry name" value="DNA2/NAM7_AAA_11"/>
</dbReference>
<reference evidence="2 3" key="1">
    <citation type="submission" date="2020-06" db="EMBL/GenBank/DDBJ databases">
        <authorList>
            <person name="Li R."/>
            <person name="Bekaert M."/>
        </authorList>
    </citation>
    <scope>NUCLEOTIDE SEQUENCE [LARGE SCALE GENOMIC DNA]</scope>
    <source>
        <strain evidence="3">wild</strain>
    </source>
</reference>
<keyword evidence="3" id="KW-1185">Reference proteome</keyword>
<dbReference type="AlphaFoldDB" id="A0A6J8EW38"/>
<dbReference type="GO" id="GO:0004386">
    <property type="term" value="F:helicase activity"/>
    <property type="evidence" value="ECO:0007669"/>
    <property type="project" value="InterPro"/>
</dbReference>
<evidence type="ECO:0000313" key="3">
    <source>
        <dbReference type="Proteomes" id="UP000507470"/>
    </source>
</evidence>
<proteinExistence type="predicted"/>
<name>A0A6J8EW38_MYTCO</name>
<accession>A0A6J8EW38</accession>
<dbReference type="EMBL" id="CACVKT020009779">
    <property type="protein sequence ID" value="CAC5423361.1"/>
    <property type="molecule type" value="Genomic_DNA"/>
</dbReference>
<dbReference type="InterPro" id="IPR027417">
    <property type="entry name" value="P-loop_NTPase"/>
</dbReference>
<organism evidence="2 3">
    <name type="scientific">Mytilus coruscus</name>
    <name type="common">Sea mussel</name>
    <dbReference type="NCBI Taxonomy" id="42192"/>
    <lineage>
        <taxon>Eukaryota</taxon>
        <taxon>Metazoa</taxon>
        <taxon>Spiralia</taxon>
        <taxon>Lophotrochozoa</taxon>
        <taxon>Mollusca</taxon>
        <taxon>Bivalvia</taxon>
        <taxon>Autobranchia</taxon>
        <taxon>Pteriomorphia</taxon>
        <taxon>Mytilida</taxon>
        <taxon>Mytiloidea</taxon>
        <taxon>Mytilidae</taxon>
        <taxon>Mytilinae</taxon>
        <taxon>Mytilus</taxon>
    </lineage>
</organism>
<dbReference type="Gene3D" id="3.40.50.300">
    <property type="entry name" value="P-loop containing nucleotide triphosphate hydrolases"/>
    <property type="match status" value="1"/>
</dbReference>
<gene>
    <name evidence="2" type="ORF">MCOR_55338</name>
</gene>
<dbReference type="Pfam" id="PF13086">
    <property type="entry name" value="AAA_11"/>
    <property type="match status" value="1"/>
</dbReference>
<sequence>MIKLTDIDHWSSTEELGMDESQRTAFISALTEEFVLIQEPPGTGQSYIGLQITRTLLHNKDKWKMKLGCYHYGGSNEKHQCILIVCYTNHALDQFVEGIIKCIPEKELTDVIPAVVRIGNQSKNETVEKYSIKNQRYKMHKRKHAQDVLRLAERTRIEILNARAILKVVREHVLFFISSS</sequence>
<dbReference type="GO" id="GO:0031048">
    <property type="term" value="P:regulatory ncRNA-mediated heterochromatin formation"/>
    <property type="evidence" value="ECO:0007669"/>
    <property type="project" value="TreeGrafter"/>
</dbReference>
<feature type="domain" description="DNA2/NAM7 helicase helicase" evidence="1">
    <location>
        <begin position="18"/>
        <end position="150"/>
    </location>
</feature>
<dbReference type="InterPro" id="IPR045055">
    <property type="entry name" value="DNA2/NAM7-like"/>
</dbReference>
<evidence type="ECO:0000259" key="1">
    <source>
        <dbReference type="Pfam" id="PF13086"/>
    </source>
</evidence>